<gene>
    <name evidence="1" type="ORF">COT98_02600</name>
</gene>
<name>A0A2M6WP80_9BACT</name>
<reference evidence="2" key="1">
    <citation type="submission" date="2017-09" db="EMBL/GenBank/DDBJ databases">
        <title>Depth-based differentiation of microbial function through sediment-hosted aquifers and enrichment of novel symbionts in the deep terrestrial subsurface.</title>
        <authorList>
            <person name="Probst A.J."/>
            <person name="Ladd B."/>
            <person name="Jarett J.K."/>
            <person name="Geller-Mcgrath D.E."/>
            <person name="Sieber C.M.K."/>
            <person name="Emerson J.B."/>
            <person name="Anantharaman K."/>
            <person name="Thomas B.C."/>
            <person name="Malmstrom R."/>
            <person name="Stieglmeier M."/>
            <person name="Klingl A."/>
            <person name="Woyke T."/>
            <person name="Ryan C.M."/>
            <person name="Banfield J.F."/>
        </authorList>
    </citation>
    <scope>NUCLEOTIDE SEQUENCE [LARGE SCALE GENOMIC DNA]</scope>
</reference>
<accession>A0A2M6WP80</accession>
<sequence length="495" mass="51690">MAKYFQKKLTGFSMIEALLAGSLLALVIFTVASVLIFGQESSRIAGDSQRASALAEEGLEAARNMSEASFGSLSAGPHGLVVSGGKWQFSGTEDYTEIFTRSLAVSDLDSYTNAVTSTVNWSASAQRSGAISLTSRFTNWRRAGFSNWASTTVEAGYATTTNIYRGQRVLVDGNYAYVGLVSGTNNFIIFDISNPAVPVPVGRTTVTANINDMVISGNYVYIASSGNSNELVAVTVTNKTAPVVVAGAGYNAAGNGNGLAVDVVGNRLYLGRSFSATAGQGEFYIFNISNPAVVGAPLNTVAGFNLTAAVNDIEVSSNGFAYLATAVSTAELTILNVSNSASPFQAGVRNITGKVIGSAVTIFDSNADGIEDVAILALTTTGVIWPINVSTPSSPTLILASGYIVPGVGSVRIYDLELFNANKYLALATARSTAEVVILNITTLTMPTVLSTVNFSGTSLVTAYSLAYASGVDRLLVSTLRVTTLNYILQIIKPN</sequence>
<evidence type="ECO:0008006" key="3">
    <source>
        <dbReference type="Google" id="ProtNLM"/>
    </source>
</evidence>
<proteinExistence type="predicted"/>
<protein>
    <recommendedName>
        <fullName evidence="3">LVIVD repeat protein</fullName>
    </recommendedName>
</protein>
<evidence type="ECO:0000313" key="1">
    <source>
        <dbReference type="EMBL" id="PIT94608.1"/>
    </source>
</evidence>
<dbReference type="SUPFAM" id="SSF69322">
    <property type="entry name" value="Tricorn protease domain 2"/>
    <property type="match status" value="1"/>
</dbReference>
<dbReference type="Proteomes" id="UP000228900">
    <property type="component" value="Unassembled WGS sequence"/>
</dbReference>
<dbReference type="AlphaFoldDB" id="A0A2M6WP80"/>
<dbReference type="Pfam" id="PF08309">
    <property type="entry name" value="LVIVD"/>
    <property type="match status" value="3"/>
</dbReference>
<evidence type="ECO:0000313" key="2">
    <source>
        <dbReference type="Proteomes" id="UP000228900"/>
    </source>
</evidence>
<dbReference type="InterPro" id="IPR013211">
    <property type="entry name" value="LVIVD"/>
</dbReference>
<dbReference type="EMBL" id="PFAQ01000041">
    <property type="protein sequence ID" value="PIT94608.1"/>
    <property type="molecule type" value="Genomic_DNA"/>
</dbReference>
<organism evidence="1 2">
    <name type="scientific">Candidatus Falkowbacteria bacterium CG10_big_fil_rev_8_21_14_0_10_39_9</name>
    <dbReference type="NCBI Taxonomy" id="1974566"/>
    <lineage>
        <taxon>Bacteria</taxon>
        <taxon>Candidatus Falkowiibacteriota</taxon>
    </lineage>
</organism>
<comment type="caution">
    <text evidence="1">The sequence shown here is derived from an EMBL/GenBank/DDBJ whole genome shotgun (WGS) entry which is preliminary data.</text>
</comment>